<evidence type="ECO:0000313" key="2">
    <source>
        <dbReference type="EMBL" id="ADH86879.1"/>
    </source>
</evidence>
<dbReference type="EMBL" id="CP001940">
    <property type="protein sequence ID" value="ADH86879.1"/>
    <property type="molecule type" value="Genomic_DNA"/>
</dbReference>
<dbReference type="STRING" id="589865.DaAHT2_2214"/>
<keyword evidence="3" id="KW-1185">Reference proteome</keyword>
<dbReference type="KEGG" id="dak:DaAHT2_2214"/>
<name>D6Z6B4_DESAT</name>
<dbReference type="Gene3D" id="2.60.40.10">
    <property type="entry name" value="Immunoglobulins"/>
    <property type="match status" value="1"/>
</dbReference>
<dbReference type="PROSITE" id="PS50853">
    <property type="entry name" value="FN3"/>
    <property type="match status" value="1"/>
</dbReference>
<evidence type="ECO:0000259" key="1">
    <source>
        <dbReference type="PROSITE" id="PS50853"/>
    </source>
</evidence>
<dbReference type="HOGENOM" id="CLU_784640_0_0_7"/>
<evidence type="ECO:0000313" key="3">
    <source>
        <dbReference type="Proteomes" id="UP000001508"/>
    </source>
</evidence>
<dbReference type="InterPro" id="IPR036116">
    <property type="entry name" value="FN3_sf"/>
</dbReference>
<dbReference type="InterPro" id="IPR013783">
    <property type="entry name" value="Ig-like_fold"/>
</dbReference>
<dbReference type="AlphaFoldDB" id="D6Z6B4"/>
<dbReference type="RefSeq" id="WP_013164393.1">
    <property type="nucleotide sequence ID" value="NC_014216.1"/>
</dbReference>
<dbReference type="eggNOG" id="COG4733">
    <property type="taxonomic scope" value="Bacteria"/>
</dbReference>
<dbReference type="SUPFAM" id="SSF49265">
    <property type="entry name" value="Fibronectin type III"/>
    <property type="match status" value="1"/>
</dbReference>
<dbReference type="PROSITE" id="PS51257">
    <property type="entry name" value="PROKAR_LIPOPROTEIN"/>
    <property type="match status" value="1"/>
</dbReference>
<dbReference type="OrthoDB" id="5430878at2"/>
<proteinExistence type="predicted"/>
<protein>
    <recommendedName>
        <fullName evidence="1">Fibronectin type-III domain-containing protein</fullName>
    </recommendedName>
</protein>
<accession>D6Z6B4</accession>
<dbReference type="Proteomes" id="UP000001508">
    <property type="component" value="Chromosome"/>
</dbReference>
<dbReference type="InterPro" id="IPR003961">
    <property type="entry name" value="FN3_dom"/>
</dbReference>
<sequence>MRYPVFWVLWLPLLLLAAGCGKKTDPLPPAEILPAPIADLDVVLDQRGIELSWTVPRRTVQGERLPYRVKKFKLYRAVVPQEEYREDEPPPFGRPLTVANELAAGERLVYRETLLLPGHRYSYQVKSRAGWLLASEPSNLVDFTWLAPPGAPRALAAEAGDRVVELRWQPPREIPALPAEVSAELRYQLYRSRDGKDFTALATTAELHHLDREVVGGRTYYYRVRAMAVLGETRVAGPVGATVSVTARDLTPPTAPLLEAAVPVREGVRLLWEMPDDRRIAEFIVLRRLPGEDEGREIGRQRAPALSHLDRHPPAEADVWYYRLVAVDVEGNRSEPGNELRFRRP</sequence>
<gene>
    <name evidence="2" type="ordered locus">DaAHT2_2214</name>
</gene>
<reference evidence="3" key="1">
    <citation type="submission" date="2010-02" db="EMBL/GenBank/DDBJ databases">
        <title>Complete sequence of Desulfurivibrio alkaliphilus AHT2.</title>
        <authorList>
            <consortium name="US DOE Joint Genome Institute"/>
            <person name="Pitluck S."/>
            <person name="Chertkov O."/>
            <person name="Detter J.C."/>
            <person name="Han C."/>
            <person name="Tapia R."/>
            <person name="Larimer F."/>
            <person name="Land M."/>
            <person name="Hauser L."/>
            <person name="Kyrpides N."/>
            <person name="Mikhailova N."/>
            <person name="Sorokin D.Y."/>
            <person name="Muyzer G."/>
            <person name="Woyke T."/>
        </authorList>
    </citation>
    <scope>NUCLEOTIDE SEQUENCE [LARGE SCALE GENOMIC DNA]</scope>
    <source>
        <strain evidence="3">DSM 19089 / UNIQEM U267 / AHT2</strain>
    </source>
</reference>
<feature type="domain" description="Fibronectin type-III" evidence="1">
    <location>
        <begin position="148"/>
        <end position="254"/>
    </location>
</feature>
<dbReference type="SMART" id="SM00060">
    <property type="entry name" value="FN3"/>
    <property type="match status" value="2"/>
</dbReference>
<organism evidence="2 3">
    <name type="scientific">Desulfurivibrio alkaliphilus (strain DSM 19089 / UNIQEM U267 / AHT2)</name>
    <dbReference type="NCBI Taxonomy" id="589865"/>
    <lineage>
        <taxon>Bacteria</taxon>
        <taxon>Pseudomonadati</taxon>
        <taxon>Thermodesulfobacteriota</taxon>
        <taxon>Desulfobulbia</taxon>
        <taxon>Desulfobulbales</taxon>
        <taxon>Desulfobulbaceae</taxon>
        <taxon>Desulfurivibrio</taxon>
    </lineage>
</organism>
<dbReference type="InParanoid" id="D6Z6B4"/>